<evidence type="ECO:0000313" key="3">
    <source>
        <dbReference type="Proteomes" id="UP000523079"/>
    </source>
</evidence>
<evidence type="ECO:0000259" key="1">
    <source>
        <dbReference type="Pfam" id="PF09407"/>
    </source>
</evidence>
<sequence length="178" mass="19282">MEMVSVAAPRAAHWALSHGRSSLTVEELAALLGVPVDQVRRRLHVPARRGEWVQPVRGLWVPVSPEFRTWGGPPGIELIDLMMGYLGIGYDVGWLTAAGLHGVGHQAAQVFQVAVVRQVRGRVVGRTPFEFAQRKVAGIPTVAHPTRAGSARVSSVAATMLDLATDVARREGSTTRRR</sequence>
<dbReference type="AlphaFoldDB" id="A0A7W3IPL3"/>
<dbReference type="Pfam" id="PF09407">
    <property type="entry name" value="AbiEi_1"/>
    <property type="match status" value="1"/>
</dbReference>
<organism evidence="2 3">
    <name type="scientific">Microlunatus kandeliicorticis</name>
    <dbReference type="NCBI Taxonomy" id="1759536"/>
    <lineage>
        <taxon>Bacteria</taxon>
        <taxon>Bacillati</taxon>
        <taxon>Actinomycetota</taxon>
        <taxon>Actinomycetes</taxon>
        <taxon>Propionibacteriales</taxon>
        <taxon>Propionibacteriaceae</taxon>
        <taxon>Microlunatus</taxon>
    </lineage>
</organism>
<feature type="domain" description="AbiEi antitoxin C-terminal" evidence="1">
    <location>
        <begin position="83"/>
        <end position="169"/>
    </location>
</feature>
<accession>A0A7W3IPL3</accession>
<comment type="caution">
    <text evidence="2">The sequence shown here is derived from an EMBL/GenBank/DDBJ whole genome shotgun (WGS) entry which is preliminary data.</text>
</comment>
<dbReference type="Proteomes" id="UP000523079">
    <property type="component" value="Unassembled WGS sequence"/>
</dbReference>
<name>A0A7W3IPL3_9ACTN</name>
<evidence type="ECO:0000313" key="2">
    <source>
        <dbReference type="EMBL" id="MBA8792922.1"/>
    </source>
</evidence>
<dbReference type="EMBL" id="JACGWT010000001">
    <property type="protein sequence ID" value="MBA8792922.1"/>
    <property type="molecule type" value="Genomic_DNA"/>
</dbReference>
<reference evidence="2 3" key="1">
    <citation type="submission" date="2020-07" db="EMBL/GenBank/DDBJ databases">
        <title>Sequencing the genomes of 1000 actinobacteria strains.</title>
        <authorList>
            <person name="Klenk H.-P."/>
        </authorList>
    </citation>
    <scope>NUCLEOTIDE SEQUENCE [LARGE SCALE GENOMIC DNA]</scope>
    <source>
        <strain evidence="2 3">DSM 100723</strain>
    </source>
</reference>
<dbReference type="InterPro" id="IPR018547">
    <property type="entry name" value="AbiEi_C"/>
</dbReference>
<protein>
    <recommendedName>
        <fullName evidence="1">AbiEi antitoxin C-terminal domain-containing protein</fullName>
    </recommendedName>
</protein>
<gene>
    <name evidence="2" type="ORF">FHX74_000516</name>
</gene>
<keyword evidence="3" id="KW-1185">Reference proteome</keyword>
<proteinExistence type="predicted"/>